<evidence type="ECO:0000313" key="2">
    <source>
        <dbReference type="Proteomes" id="UP001589788"/>
    </source>
</evidence>
<protein>
    <submittedName>
        <fullName evidence="1">HAD family hydrolase</fullName>
        <ecNumber evidence="1">3.-.-.-</ecNumber>
    </submittedName>
</protein>
<dbReference type="PANTHER" id="PTHR43434:SF1">
    <property type="entry name" value="PHOSPHOGLYCOLATE PHOSPHATASE"/>
    <property type="match status" value="1"/>
</dbReference>
<dbReference type="EMBL" id="JBHLYQ010000099">
    <property type="protein sequence ID" value="MFC0082415.1"/>
    <property type="molecule type" value="Genomic_DNA"/>
</dbReference>
<organism evidence="1 2">
    <name type="scientific">Aciditerrimonas ferrireducens</name>
    <dbReference type="NCBI Taxonomy" id="667306"/>
    <lineage>
        <taxon>Bacteria</taxon>
        <taxon>Bacillati</taxon>
        <taxon>Actinomycetota</taxon>
        <taxon>Acidimicrobiia</taxon>
        <taxon>Acidimicrobiales</taxon>
        <taxon>Acidimicrobiaceae</taxon>
        <taxon>Aciditerrimonas</taxon>
    </lineage>
</organism>
<comment type="caution">
    <text evidence="1">The sequence shown here is derived from an EMBL/GenBank/DDBJ whole genome shotgun (WGS) entry which is preliminary data.</text>
</comment>
<dbReference type="GO" id="GO:0016787">
    <property type="term" value="F:hydrolase activity"/>
    <property type="evidence" value="ECO:0007669"/>
    <property type="project" value="UniProtKB-KW"/>
</dbReference>
<dbReference type="InterPro" id="IPR023198">
    <property type="entry name" value="PGP-like_dom2"/>
</dbReference>
<keyword evidence="1" id="KW-0378">Hydrolase</keyword>
<evidence type="ECO:0000313" key="1">
    <source>
        <dbReference type="EMBL" id="MFC0082415.1"/>
    </source>
</evidence>
<dbReference type="SUPFAM" id="SSF56784">
    <property type="entry name" value="HAD-like"/>
    <property type="match status" value="1"/>
</dbReference>
<accession>A0ABV6C3Z6</accession>
<dbReference type="InterPro" id="IPR023214">
    <property type="entry name" value="HAD_sf"/>
</dbReference>
<reference evidence="1 2" key="1">
    <citation type="submission" date="2024-09" db="EMBL/GenBank/DDBJ databases">
        <authorList>
            <person name="Sun Q."/>
            <person name="Mori K."/>
        </authorList>
    </citation>
    <scope>NUCLEOTIDE SEQUENCE [LARGE SCALE GENOMIC DNA]</scope>
    <source>
        <strain evidence="1 2">JCM 15389</strain>
    </source>
</reference>
<dbReference type="SFLD" id="SFLDS00003">
    <property type="entry name" value="Haloacid_Dehalogenase"/>
    <property type="match status" value="1"/>
</dbReference>
<dbReference type="PANTHER" id="PTHR43434">
    <property type="entry name" value="PHOSPHOGLYCOLATE PHOSPHATASE"/>
    <property type="match status" value="1"/>
</dbReference>
<dbReference type="Gene3D" id="1.10.150.240">
    <property type="entry name" value="Putative phosphatase, domain 2"/>
    <property type="match status" value="1"/>
</dbReference>
<dbReference type="Pfam" id="PF00702">
    <property type="entry name" value="Hydrolase"/>
    <property type="match status" value="1"/>
</dbReference>
<dbReference type="EC" id="3.-.-.-" evidence="1"/>
<sequence>MARLVLWDIDGTLLHGGETAAAVFDRALEAVLGVRPSSRPSMSGKTDPQILLDYLDLLGLDPAGVDLEAVLARLADELAAAQAQLRAGGRVLPGVREALATLAARPGWHQSVLTGNLARNARLKLETFGLLPFVDLEIGAFGSDRPRRTALLPVALDRLRRRHGVVLDPSAVWVIGDTPFDLAVARAHGARALLVGTGRFPPAVLAALGPDAVRCDLRDTEGLLELLAT</sequence>
<dbReference type="RefSeq" id="WP_377789997.1">
    <property type="nucleotide sequence ID" value="NZ_JBHLYQ010000099.1"/>
</dbReference>
<proteinExistence type="predicted"/>
<keyword evidence="2" id="KW-1185">Reference proteome</keyword>
<dbReference type="SFLD" id="SFLDG01129">
    <property type="entry name" value="C1.5:_HAD__Beta-PGM__Phosphata"/>
    <property type="match status" value="1"/>
</dbReference>
<name>A0ABV6C3Z6_9ACTN</name>
<dbReference type="InterPro" id="IPR050155">
    <property type="entry name" value="HAD-like_hydrolase_sf"/>
</dbReference>
<gene>
    <name evidence="1" type="ORF">ACFFRE_09700</name>
</gene>
<dbReference type="Proteomes" id="UP001589788">
    <property type="component" value="Unassembled WGS sequence"/>
</dbReference>
<dbReference type="InterPro" id="IPR036412">
    <property type="entry name" value="HAD-like_sf"/>
</dbReference>
<dbReference type="Gene3D" id="3.40.50.1000">
    <property type="entry name" value="HAD superfamily/HAD-like"/>
    <property type="match status" value="1"/>
</dbReference>